<keyword evidence="6" id="KW-1185">Reference proteome</keyword>
<dbReference type="Proteomes" id="UP000697995">
    <property type="component" value="Unassembled WGS sequence"/>
</dbReference>
<dbReference type="InterPro" id="IPR040771">
    <property type="entry name" value="TLP1_add_C"/>
</dbReference>
<feature type="domain" description="Thiolase-like protein type 1 additional C-terminal" evidence="4">
    <location>
        <begin position="272"/>
        <end position="343"/>
    </location>
</feature>
<name>A0ABS1D6S3_9PROT</name>
<gene>
    <name evidence="5" type="ORF">CKO45_28700</name>
</gene>
<evidence type="ECO:0000256" key="2">
    <source>
        <dbReference type="ARBA" id="ARBA00022679"/>
    </source>
</evidence>
<reference evidence="5 6" key="1">
    <citation type="journal article" date="2020" name="Microorganisms">
        <title>Osmotic Adaptation and Compatible Solute Biosynthesis of Phototrophic Bacteria as Revealed from Genome Analyses.</title>
        <authorList>
            <person name="Imhoff J.F."/>
            <person name="Rahn T."/>
            <person name="Kunzel S."/>
            <person name="Keller A."/>
            <person name="Neulinger S.C."/>
        </authorList>
    </citation>
    <scope>NUCLEOTIDE SEQUENCE [LARGE SCALE GENOMIC DNA]</scope>
    <source>
        <strain evidence="5 6">DSM 15382</strain>
    </source>
</reference>
<evidence type="ECO:0000313" key="5">
    <source>
        <dbReference type="EMBL" id="MBK1662170.1"/>
    </source>
</evidence>
<evidence type="ECO:0000313" key="6">
    <source>
        <dbReference type="Proteomes" id="UP000697995"/>
    </source>
</evidence>
<protein>
    <recommendedName>
        <fullName evidence="4">Thiolase-like protein type 1 additional C-terminal domain-containing protein</fullName>
    </recommendedName>
</protein>
<evidence type="ECO:0000256" key="1">
    <source>
        <dbReference type="ARBA" id="ARBA00010982"/>
    </source>
</evidence>
<dbReference type="InterPro" id="IPR016039">
    <property type="entry name" value="Thiolase-like"/>
</dbReference>
<dbReference type="SUPFAM" id="SSF53901">
    <property type="entry name" value="Thiolase-like"/>
    <property type="match status" value="1"/>
</dbReference>
<evidence type="ECO:0000256" key="3">
    <source>
        <dbReference type="ARBA" id="ARBA00023315"/>
    </source>
</evidence>
<comment type="similarity">
    <text evidence="1">Belongs to the thiolase-like superfamily. Thiolase family.</text>
</comment>
<evidence type="ECO:0000259" key="4">
    <source>
        <dbReference type="Pfam" id="PF18313"/>
    </source>
</evidence>
<dbReference type="Pfam" id="PF18313">
    <property type="entry name" value="TLP1_add_C"/>
    <property type="match status" value="1"/>
</dbReference>
<dbReference type="Gene3D" id="2.40.50.840">
    <property type="match status" value="1"/>
</dbReference>
<dbReference type="PANTHER" id="PTHR18919:SF139">
    <property type="entry name" value="THIOLASE-LIKE PROTEIN TYPE 1 ADDITIONAL C-TERMINAL DOMAIN-CONTAINING PROTEIN"/>
    <property type="match status" value="1"/>
</dbReference>
<dbReference type="PANTHER" id="PTHR18919">
    <property type="entry name" value="ACETYL-COA C-ACYLTRANSFERASE"/>
    <property type="match status" value="1"/>
</dbReference>
<proteinExistence type="inferred from homology"/>
<organism evidence="5 6">
    <name type="scientific">Paracraurococcus ruber</name>
    <dbReference type="NCBI Taxonomy" id="77675"/>
    <lineage>
        <taxon>Bacteria</taxon>
        <taxon>Pseudomonadati</taxon>
        <taxon>Pseudomonadota</taxon>
        <taxon>Alphaproteobacteria</taxon>
        <taxon>Acetobacterales</taxon>
        <taxon>Roseomonadaceae</taxon>
        <taxon>Paracraurococcus</taxon>
    </lineage>
</organism>
<dbReference type="EMBL" id="NRSG01000470">
    <property type="protein sequence ID" value="MBK1662170.1"/>
    <property type="molecule type" value="Genomic_DNA"/>
</dbReference>
<sequence>MRERLLQAAAPVAAKYGLLTPTDIYPLFENAMRAAWGQSLEEGQTESAAIWSRFSEVAATNPHAWIRRTHTPAEILEPSAGNRPIAFPYPKLMVANNNINQGAAVLVASLAFARSAGIAEDRLIYVGAGAAAHESDFFWERADYTRSPSLEVAVRNTLTWNSLTAADLDHVELYSCFPCVPKAARRVIGLSADRPLSVSGGLTFAGGPGGNYMTHAAAAMVERLRESGRHGFLLANGGWFSDCHCLVLSRTPPTLDTLPRDHDVQTQADAARGEVPPFLEHYTGAGRIETYTVIYDRDGKPAFGSVIGRTPRNERFVARVPAEDTATIATLTSGSVEPIGLPGTAEEGTEGRAFWRI</sequence>
<comment type="caution">
    <text evidence="5">The sequence shown here is derived from an EMBL/GenBank/DDBJ whole genome shotgun (WGS) entry which is preliminary data.</text>
</comment>
<dbReference type="Gene3D" id="3.40.47.10">
    <property type="match status" value="1"/>
</dbReference>
<keyword evidence="2" id="KW-0808">Transferase</keyword>
<keyword evidence="3" id="KW-0012">Acyltransferase</keyword>
<accession>A0ABS1D6S3</accession>